<evidence type="ECO:0000313" key="1">
    <source>
        <dbReference type="EMBL" id="KAF2105126.1"/>
    </source>
</evidence>
<dbReference type="InterPro" id="IPR032710">
    <property type="entry name" value="NTF2-like_dom_sf"/>
</dbReference>
<evidence type="ECO:0000313" key="2">
    <source>
        <dbReference type="Proteomes" id="UP000799772"/>
    </source>
</evidence>
<accession>A0A9P4IP85</accession>
<gene>
    <name evidence="1" type="ORF">NA57DRAFT_71323</name>
</gene>
<proteinExistence type="predicted"/>
<evidence type="ECO:0008006" key="3">
    <source>
        <dbReference type="Google" id="ProtNLM"/>
    </source>
</evidence>
<dbReference type="OrthoDB" id="3775006at2759"/>
<protein>
    <recommendedName>
        <fullName evidence="3">SnoaL-like domain-containing protein</fullName>
    </recommendedName>
</protein>
<keyword evidence="2" id="KW-1185">Reference proteome</keyword>
<dbReference type="Proteomes" id="UP000799772">
    <property type="component" value="Unassembled WGS sequence"/>
</dbReference>
<organism evidence="1 2">
    <name type="scientific">Rhizodiscina lignyota</name>
    <dbReference type="NCBI Taxonomy" id="1504668"/>
    <lineage>
        <taxon>Eukaryota</taxon>
        <taxon>Fungi</taxon>
        <taxon>Dikarya</taxon>
        <taxon>Ascomycota</taxon>
        <taxon>Pezizomycotina</taxon>
        <taxon>Dothideomycetes</taxon>
        <taxon>Pleosporomycetidae</taxon>
        <taxon>Aulographales</taxon>
        <taxon>Rhizodiscinaceae</taxon>
        <taxon>Rhizodiscina</taxon>
    </lineage>
</organism>
<dbReference type="AlphaFoldDB" id="A0A9P4IP85"/>
<dbReference type="EMBL" id="ML978121">
    <property type="protein sequence ID" value="KAF2105126.1"/>
    <property type="molecule type" value="Genomic_DNA"/>
</dbReference>
<comment type="caution">
    <text evidence="1">The sequence shown here is derived from an EMBL/GenBank/DDBJ whole genome shotgun (WGS) entry which is preliminary data.</text>
</comment>
<name>A0A9P4IP85_9PEZI</name>
<dbReference type="SUPFAM" id="SSF54427">
    <property type="entry name" value="NTF2-like"/>
    <property type="match status" value="1"/>
</dbReference>
<sequence>MATAKEDPKNKLNALYQLIQKMTPSSPPEDFDTFAAFFSPDCKVFLRSMREHKRPGIGHSGAISMLKEMLECWSLNERRVLSTCSTSDGELATVFFETSKRLTIVGDVIDPFYETEVAVFNAEGLITDLRIYSCWSHIVSIIQDKTGSGPYNNPKEARAMLEDQAVDA</sequence>
<reference evidence="1" key="1">
    <citation type="journal article" date="2020" name="Stud. Mycol.">
        <title>101 Dothideomycetes genomes: a test case for predicting lifestyles and emergence of pathogens.</title>
        <authorList>
            <person name="Haridas S."/>
            <person name="Albert R."/>
            <person name="Binder M."/>
            <person name="Bloem J."/>
            <person name="Labutti K."/>
            <person name="Salamov A."/>
            <person name="Andreopoulos B."/>
            <person name="Baker S."/>
            <person name="Barry K."/>
            <person name="Bills G."/>
            <person name="Bluhm B."/>
            <person name="Cannon C."/>
            <person name="Castanera R."/>
            <person name="Culley D."/>
            <person name="Daum C."/>
            <person name="Ezra D."/>
            <person name="Gonzalez J."/>
            <person name="Henrissat B."/>
            <person name="Kuo A."/>
            <person name="Liang C."/>
            <person name="Lipzen A."/>
            <person name="Lutzoni F."/>
            <person name="Magnuson J."/>
            <person name="Mondo S."/>
            <person name="Nolan M."/>
            <person name="Ohm R."/>
            <person name="Pangilinan J."/>
            <person name="Park H.-J."/>
            <person name="Ramirez L."/>
            <person name="Alfaro M."/>
            <person name="Sun H."/>
            <person name="Tritt A."/>
            <person name="Yoshinaga Y."/>
            <person name="Zwiers L.-H."/>
            <person name="Turgeon B."/>
            <person name="Goodwin S."/>
            <person name="Spatafora J."/>
            <person name="Crous P."/>
            <person name="Grigoriev I."/>
        </authorList>
    </citation>
    <scope>NUCLEOTIDE SEQUENCE</scope>
    <source>
        <strain evidence="1">CBS 133067</strain>
    </source>
</reference>